<evidence type="ECO:0000313" key="2">
    <source>
        <dbReference type="Proteomes" id="UP000475037"/>
    </source>
</evidence>
<keyword evidence="2" id="KW-1185">Reference proteome</keyword>
<reference evidence="1 2" key="1">
    <citation type="submission" date="2019-11" db="EMBL/GenBank/DDBJ databases">
        <authorList>
            <person name="Yang C."/>
            <person name="Li F."/>
        </authorList>
    </citation>
    <scope>NUCLEOTIDE SEQUENCE [LARGE SCALE GENOMIC DNA]</scope>
    <source>
        <strain evidence="1">KB4526</strain>
        <tissue evidence="1">Muscle</tissue>
    </source>
</reference>
<feature type="non-terminal residue" evidence="1">
    <location>
        <position position="1"/>
    </location>
</feature>
<protein>
    <submittedName>
        <fullName evidence="1">LORF2 protein</fullName>
    </submittedName>
</protein>
<gene>
    <name evidence="1" type="ORF">FOF47_R03943</name>
</gene>
<name>A0A6G1AZW7_CROCR</name>
<dbReference type="AlphaFoldDB" id="A0A6G1AZW7"/>
<accession>A0A6G1AZW7</accession>
<proteinExistence type="predicted"/>
<dbReference type="Proteomes" id="UP000475037">
    <property type="component" value="Unassembled WGS sequence"/>
</dbReference>
<sequence length="104" mass="12343">KELIPFTIAPKTIRYLGINLTKEVKDLYSENYKTLIKEIEDDTTKWKDKPCSWFGRTNIFKIFILPKAIYTFNATLIKIPMAFFTELEQIILKFVWNHKRPSIA</sequence>
<dbReference type="EMBL" id="VOAJ01002737">
    <property type="protein sequence ID" value="KAF0881369.1"/>
    <property type="molecule type" value="Genomic_DNA"/>
</dbReference>
<organism evidence="1 2">
    <name type="scientific">Crocuta crocuta</name>
    <name type="common">Spotted hyena</name>
    <dbReference type="NCBI Taxonomy" id="9678"/>
    <lineage>
        <taxon>Eukaryota</taxon>
        <taxon>Metazoa</taxon>
        <taxon>Chordata</taxon>
        <taxon>Craniata</taxon>
        <taxon>Vertebrata</taxon>
        <taxon>Euteleostomi</taxon>
        <taxon>Mammalia</taxon>
        <taxon>Eutheria</taxon>
        <taxon>Laurasiatheria</taxon>
        <taxon>Carnivora</taxon>
        <taxon>Feliformia</taxon>
        <taxon>Hyaenidae</taxon>
        <taxon>Crocuta</taxon>
    </lineage>
</organism>
<evidence type="ECO:0000313" key="1">
    <source>
        <dbReference type="EMBL" id="KAF0881369.1"/>
    </source>
</evidence>
<feature type="non-terminal residue" evidence="1">
    <location>
        <position position="104"/>
    </location>
</feature>
<comment type="caution">
    <text evidence="1">The sequence shown here is derived from an EMBL/GenBank/DDBJ whole genome shotgun (WGS) entry which is preliminary data.</text>
</comment>
<dbReference type="PANTHER" id="PTHR19446">
    <property type="entry name" value="REVERSE TRANSCRIPTASES"/>
    <property type="match status" value="1"/>
</dbReference>